<evidence type="ECO:0000313" key="2">
    <source>
        <dbReference type="EMBL" id="MPR35038.1"/>
    </source>
</evidence>
<accession>A0A7C9BDT3</accession>
<evidence type="ECO:0000256" key="1">
    <source>
        <dbReference type="SAM" id="SignalP"/>
    </source>
</evidence>
<sequence>MFPKVFILLCAFFMATPGLAQTRYTPVIRAYSFEAFGASPGVQFALETPFRYRKSSFLNIHAGLGLYEQAASVSTAQHAYSLGTGLTYCYLLNRRKTSCDPRPEQHRWEYYLETGLAGTLFPDRYRLPDRNNRVVTVAAQLLAGLRIHYVGTRKVQTIKLRYSPFLASGFPPWAGIAYGIGLW</sequence>
<gene>
    <name evidence="2" type="ORF">GBK04_17185</name>
</gene>
<feature type="chain" id="PRO_5028830483" description="DUF3575 domain-containing protein" evidence="1">
    <location>
        <begin position="21"/>
        <end position="183"/>
    </location>
</feature>
<name>A0A7C9BDT3_9BACT</name>
<proteinExistence type="predicted"/>
<protein>
    <recommendedName>
        <fullName evidence="4">DUF3575 domain-containing protein</fullName>
    </recommendedName>
</protein>
<dbReference type="EMBL" id="WHLY01000002">
    <property type="protein sequence ID" value="MPR35038.1"/>
    <property type="molecule type" value="Genomic_DNA"/>
</dbReference>
<dbReference type="RefSeq" id="WP_152761750.1">
    <property type="nucleotide sequence ID" value="NZ_WHLY01000002.1"/>
</dbReference>
<comment type="caution">
    <text evidence="2">The sequence shown here is derived from an EMBL/GenBank/DDBJ whole genome shotgun (WGS) entry which is preliminary data.</text>
</comment>
<dbReference type="AlphaFoldDB" id="A0A7C9BDT3"/>
<feature type="signal peptide" evidence="1">
    <location>
        <begin position="1"/>
        <end position="20"/>
    </location>
</feature>
<evidence type="ECO:0000313" key="3">
    <source>
        <dbReference type="Proteomes" id="UP000479293"/>
    </source>
</evidence>
<keyword evidence="1" id="KW-0732">Signal</keyword>
<organism evidence="2 3">
    <name type="scientific">Salmonirosea aquatica</name>
    <dbReference type="NCBI Taxonomy" id="2654236"/>
    <lineage>
        <taxon>Bacteria</taxon>
        <taxon>Pseudomonadati</taxon>
        <taxon>Bacteroidota</taxon>
        <taxon>Cytophagia</taxon>
        <taxon>Cytophagales</taxon>
        <taxon>Spirosomataceae</taxon>
        <taxon>Salmonirosea</taxon>
    </lineage>
</organism>
<dbReference type="Proteomes" id="UP000479293">
    <property type="component" value="Unassembled WGS sequence"/>
</dbReference>
<evidence type="ECO:0008006" key="4">
    <source>
        <dbReference type="Google" id="ProtNLM"/>
    </source>
</evidence>
<reference evidence="2 3" key="1">
    <citation type="submission" date="2019-10" db="EMBL/GenBank/DDBJ databases">
        <title>Draft Genome Sequence of Cytophagaceae sp. SJW1-29.</title>
        <authorList>
            <person name="Choi A."/>
        </authorList>
    </citation>
    <scope>NUCLEOTIDE SEQUENCE [LARGE SCALE GENOMIC DNA]</scope>
    <source>
        <strain evidence="2 3">SJW1-29</strain>
    </source>
</reference>
<keyword evidence="3" id="KW-1185">Reference proteome</keyword>